<dbReference type="PANTHER" id="PTHR24296">
    <property type="entry name" value="CYTOCHROME P450"/>
    <property type="match status" value="1"/>
</dbReference>
<dbReference type="EMBL" id="JBIMZQ010000005">
    <property type="protein sequence ID" value="KAL3671364.1"/>
    <property type="molecule type" value="Genomic_DNA"/>
</dbReference>
<protein>
    <recommendedName>
        <fullName evidence="8">Cytochrome P450</fullName>
    </recommendedName>
</protein>
<dbReference type="SUPFAM" id="SSF48264">
    <property type="entry name" value="Cytochrome P450"/>
    <property type="match status" value="1"/>
</dbReference>
<keyword evidence="5" id="KW-0503">Monooxygenase</keyword>
<evidence type="ECO:0000256" key="2">
    <source>
        <dbReference type="ARBA" id="ARBA00022723"/>
    </source>
</evidence>
<dbReference type="InterPro" id="IPR017972">
    <property type="entry name" value="Cyt_P450_CS"/>
</dbReference>
<sequence>MQDTTLVADKFVEKGQTVMASSYCNARNRRTWGDDTIEFKPERMIDPEAGKLRMLSPCLFSDFGSGKHVCIGQKVVQKIELVVATLFSKFDIKTIEDP</sequence>
<evidence type="ECO:0008006" key="8">
    <source>
        <dbReference type="Google" id="ProtNLM"/>
    </source>
</evidence>
<accession>A0ABD3G0C5</accession>
<comment type="caution">
    <text evidence="6">The sequence shown here is derived from an EMBL/GenBank/DDBJ whole genome shotgun (WGS) entry which is preliminary data.</text>
</comment>
<keyword evidence="7" id="KW-1185">Reference proteome</keyword>
<reference evidence="6 7" key="1">
    <citation type="submission" date="2024-09" db="EMBL/GenBank/DDBJ databases">
        <title>Genome sequencing and assembly of Phytophthora oleae, isolate VK10A, causative agent of rot of olive drupes.</title>
        <authorList>
            <person name="Conti Taguali S."/>
            <person name="Riolo M."/>
            <person name="La Spada F."/>
            <person name="Cacciola S.O."/>
            <person name="Dionisio G."/>
        </authorList>
    </citation>
    <scope>NUCLEOTIDE SEQUENCE [LARGE SCALE GENOMIC DNA]</scope>
    <source>
        <strain evidence="6 7">VK10A</strain>
    </source>
</reference>
<name>A0ABD3G0C5_9STRA</name>
<proteinExistence type="inferred from homology"/>
<dbReference type="AlphaFoldDB" id="A0ABD3G0C5"/>
<evidence type="ECO:0000256" key="5">
    <source>
        <dbReference type="RuleBase" id="RU000461"/>
    </source>
</evidence>
<dbReference type="Proteomes" id="UP001632037">
    <property type="component" value="Unassembled WGS sequence"/>
</dbReference>
<dbReference type="Pfam" id="PF00067">
    <property type="entry name" value="p450"/>
    <property type="match status" value="1"/>
</dbReference>
<keyword evidence="4 5" id="KW-0408">Iron</keyword>
<dbReference type="InterPro" id="IPR036396">
    <property type="entry name" value="Cyt_P450_sf"/>
</dbReference>
<keyword evidence="5" id="KW-0349">Heme</keyword>
<dbReference type="InterPro" id="IPR001128">
    <property type="entry name" value="Cyt_P450"/>
</dbReference>
<dbReference type="GO" id="GO:0046872">
    <property type="term" value="F:metal ion binding"/>
    <property type="evidence" value="ECO:0007669"/>
    <property type="project" value="UniProtKB-KW"/>
</dbReference>
<dbReference type="PROSITE" id="PS00086">
    <property type="entry name" value="CYTOCHROME_P450"/>
    <property type="match status" value="1"/>
</dbReference>
<evidence type="ECO:0000313" key="6">
    <source>
        <dbReference type="EMBL" id="KAL3671364.1"/>
    </source>
</evidence>
<organism evidence="6 7">
    <name type="scientific">Phytophthora oleae</name>
    <dbReference type="NCBI Taxonomy" id="2107226"/>
    <lineage>
        <taxon>Eukaryota</taxon>
        <taxon>Sar</taxon>
        <taxon>Stramenopiles</taxon>
        <taxon>Oomycota</taxon>
        <taxon>Peronosporomycetes</taxon>
        <taxon>Peronosporales</taxon>
        <taxon>Peronosporaceae</taxon>
        <taxon>Phytophthora</taxon>
    </lineage>
</organism>
<gene>
    <name evidence="6" type="ORF">V7S43_003292</name>
</gene>
<dbReference type="GO" id="GO:0004497">
    <property type="term" value="F:monooxygenase activity"/>
    <property type="evidence" value="ECO:0007669"/>
    <property type="project" value="UniProtKB-KW"/>
</dbReference>
<dbReference type="Gene3D" id="1.10.630.10">
    <property type="entry name" value="Cytochrome P450"/>
    <property type="match status" value="1"/>
</dbReference>
<evidence type="ECO:0000256" key="1">
    <source>
        <dbReference type="ARBA" id="ARBA00010617"/>
    </source>
</evidence>
<evidence type="ECO:0000256" key="3">
    <source>
        <dbReference type="ARBA" id="ARBA00023002"/>
    </source>
</evidence>
<evidence type="ECO:0000256" key="4">
    <source>
        <dbReference type="ARBA" id="ARBA00023004"/>
    </source>
</evidence>
<dbReference type="GO" id="GO:0006629">
    <property type="term" value="P:lipid metabolic process"/>
    <property type="evidence" value="ECO:0007669"/>
    <property type="project" value="UniProtKB-ARBA"/>
</dbReference>
<evidence type="ECO:0000313" key="7">
    <source>
        <dbReference type="Proteomes" id="UP001632037"/>
    </source>
</evidence>
<keyword evidence="3 5" id="KW-0560">Oxidoreductase</keyword>
<keyword evidence="2 5" id="KW-0479">Metal-binding</keyword>
<comment type="similarity">
    <text evidence="1 5">Belongs to the cytochrome P450 family.</text>
</comment>